<dbReference type="Pfam" id="PF02632">
    <property type="entry name" value="BioY"/>
    <property type="match status" value="1"/>
</dbReference>
<dbReference type="AlphaFoldDB" id="T1CGC3"/>
<proteinExistence type="predicted"/>
<dbReference type="PANTHER" id="PTHR34295">
    <property type="entry name" value="BIOTIN TRANSPORTER BIOY"/>
    <property type="match status" value="1"/>
</dbReference>
<gene>
    <name evidence="2" type="ORF">B1A_00422</name>
</gene>
<feature type="transmembrane region" description="Helical" evidence="1">
    <location>
        <begin position="51"/>
        <end position="77"/>
    </location>
</feature>
<reference evidence="2" key="2">
    <citation type="journal article" date="2014" name="ISME J.">
        <title>Microbial stratification in low pH oxic and suboxic macroscopic growths along an acid mine drainage.</title>
        <authorList>
            <person name="Mendez-Garcia C."/>
            <person name="Mesa V."/>
            <person name="Sprenger R.R."/>
            <person name="Richter M."/>
            <person name="Diez M.S."/>
            <person name="Solano J."/>
            <person name="Bargiela R."/>
            <person name="Golyshina O.V."/>
            <person name="Manteca A."/>
            <person name="Ramos J.L."/>
            <person name="Gallego J.R."/>
            <person name="Llorente I."/>
            <person name="Martins Dos Santos V.A."/>
            <person name="Jensen O.N."/>
            <person name="Pelaez A.I."/>
            <person name="Sanchez J."/>
            <person name="Ferrer M."/>
        </authorList>
    </citation>
    <scope>NUCLEOTIDE SEQUENCE</scope>
</reference>
<organism evidence="2">
    <name type="scientific">mine drainage metagenome</name>
    <dbReference type="NCBI Taxonomy" id="410659"/>
    <lineage>
        <taxon>unclassified sequences</taxon>
        <taxon>metagenomes</taxon>
        <taxon>ecological metagenomes</taxon>
    </lineage>
</organism>
<comment type="caution">
    <text evidence="2">The sequence shown here is derived from an EMBL/GenBank/DDBJ whole genome shotgun (WGS) entry which is preliminary data.</text>
</comment>
<dbReference type="Gene3D" id="1.10.1760.20">
    <property type="match status" value="1"/>
</dbReference>
<dbReference type="EMBL" id="AUZX01000319">
    <property type="protein sequence ID" value="EQD80878.1"/>
    <property type="molecule type" value="Genomic_DNA"/>
</dbReference>
<keyword evidence="1" id="KW-1133">Transmembrane helix</keyword>
<sequence length="92" mass="9519">GFVLAGSLLGWLAARGRDRTVGRALTSMLLGEAAIYAVALPWLAVSLHVSLAHALTLGFTPFVVGDLVKAALAGLALPASWRLVDRLGRANG</sequence>
<dbReference type="GO" id="GO:0005886">
    <property type="term" value="C:plasma membrane"/>
    <property type="evidence" value="ECO:0007669"/>
    <property type="project" value="InterPro"/>
</dbReference>
<feature type="transmembrane region" description="Helical" evidence="1">
    <location>
        <begin position="24"/>
        <end position="45"/>
    </location>
</feature>
<feature type="non-terminal residue" evidence="2">
    <location>
        <position position="1"/>
    </location>
</feature>
<dbReference type="GO" id="GO:0015225">
    <property type="term" value="F:biotin transmembrane transporter activity"/>
    <property type="evidence" value="ECO:0007669"/>
    <property type="project" value="InterPro"/>
</dbReference>
<keyword evidence="1" id="KW-0472">Membrane</keyword>
<evidence type="ECO:0000313" key="2">
    <source>
        <dbReference type="EMBL" id="EQD80878.1"/>
    </source>
</evidence>
<dbReference type="PANTHER" id="PTHR34295:SF1">
    <property type="entry name" value="BIOTIN TRANSPORTER BIOY"/>
    <property type="match status" value="1"/>
</dbReference>
<accession>T1CGC3</accession>
<dbReference type="InterPro" id="IPR003784">
    <property type="entry name" value="BioY"/>
</dbReference>
<protein>
    <submittedName>
        <fullName evidence="2">Biotin synthase</fullName>
    </submittedName>
</protein>
<keyword evidence="1" id="KW-0812">Transmembrane</keyword>
<name>T1CGC3_9ZZZZ</name>
<reference evidence="2" key="1">
    <citation type="submission" date="2013-08" db="EMBL/GenBank/DDBJ databases">
        <authorList>
            <person name="Mendez C."/>
            <person name="Richter M."/>
            <person name="Ferrer M."/>
            <person name="Sanchez J."/>
        </authorList>
    </citation>
    <scope>NUCLEOTIDE SEQUENCE</scope>
</reference>
<evidence type="ECO:0000256" key="1">
    <source>
        <dbReference type="SAM" id="Phobius"/>
    </source>
</evidence>